<dbReference type="Gene3D" id="3.40.190.10">
    <property type="entry name" value="Periplasmic binding protein-like II"/>
    <property type="match status" value="1"/>
</dbReference>
<evidence type="ECO:0000259" key="10">
    <source>
        <dbReference type="Pfam" id="PF24061"/>
    </source>
</evidence>
<keyword evidence="6 11" id="KW-0675">Receptor</keyword>
<feature type="transmembrane region" description="Helical" evidence="8">
    <location>
        <begin position="371"/>
        <end position="389"/>
    </location>
</feature>
<feature type="domain" description="Putative ionotropic receptor ligand binding" evidence="10">
    <location>
        <begin position="104"/>
        <end position="208"/>
    </location>
</feature>
<dbReference type="PANTHER" id="PTHR42643:SF24">
    <property type="entry name" value="IONOTROPIC RECEPTOR 60A"/>
    <property type="match status" value="1"/>
</dbReference>
<evidence type="ECO:0000313" key="11">
    <source>
        <dbReference type="EMBL" id="APY22698.1"/>
    </source>
</evidence>
<dbReference type="GO" id="GO:0005886">
    <property type="term" value="C:plasma membrane"/>
    <property type="evidence" value="ECO:0007669"/>
    <property type="project" value="UniProtKB-SubCell"/>
</dbReference>
<feature type="transmembrane region" description="Helical" evidence="8">
    <location>
        <begin position="427"/>
        <end position="445"/>
    </location>
</feature>
<evidence type="ECO:0000256" key="9">
    <source>
        <dbReference type="SAM" id="SignalP"/>
    </source>
</evidence>
<evidence type="ECO:0000256" key="4">
    <source>
        <dbReference type="ARBA" id="ARBA00022989"/>
    </source>
</evidence>
<name>A0A1P8SKB2_CNAME</name>
<proteinExistence type="evidence at transcript level"/>
<evidence type="ECO:0000256" key="6">
    <source>
        <dbReference type="ARBA" id="ARBA00023170"/>
    </source>
</evidence>
<keyword evidence="5 8" id="KW-0472">Membrane</keyword>
<keyword evidence="2" id="KW-1003">Cell membrane</keyword>
<evidence type="ECO:0000256" key="3">
    <source>
        <dbReference type="ARBA" id="ARBA00022692"/>
    </source>
</evidence>
<comment type="subcellular location">
    <subcellularLocation>
        <location evidence="1">Cell membrane</location>
        <topology evidence="1">Multi-pass membrane protein</topology>
    </subcellularLocation>
</comment>
<sequence>MSLFIVGLKWENMFTLILLLAIGTEAIINPQGPTVVSDYANCLVQLIDAEFNRSGLLIFANTKNVSTSVINIRSELLKYIHSRSNYSIQVVSPRDKVPVCDDNYSITLHNFDKFEAIPIADYFVIVLDYYKDFKYVASTLIRSAIWNPHAKFIILLLSFSSSDKANIENVENILNCLFRYNVIQIVVIVPQAQKIRNALIYGWRPYDPPMFCGYDNETARNRLVKENVCENGILKYKKSFFEDRLPSDMKGCVINILALERQPFVSEDDDDPNIERKFVNLMLSMFNFKPSYEIIHSFRGERDTGEWDGALSHLVSRKGNILLGGIFPDNDVHEDFECSSTYLSDSYTWVVPRADPSPPWLALMIIFKNNVWMMFITVFIICGFVWRILGQLSRDTVRNKSLFHCFLSTWICTVGFCTYLRPKTDSLRLFFVFLNLYCIMCITGYQTKLIDVLRNPTFNHQIETVEELVLSELQFGGYEELHDLFRNSSDPFDYELGEKWVVVNDISQAMIDVTVHRNFSLLCSRLELAHISAKMPELSDGFGNYKYYAFDTDVFAVPMEIVSMKGFAFTQAFSNSLSALKQIGINAAVRRYFAATNMLRRARLLSTLEKHEAVVALSLQHLQGGFLALMFGHILGTVAFILEVIISTNFVRRKISQCRNVFKRKFVFY</sequence>
<dbReference type="PANTHER" id="PTHR42643">
    <property type="entry name" value="IONOTROPIC RECEPTOR 20A-RELATED"/>
    <property type="match status" value="1"/>
</dbReference>
<dbReference type="AlphaFoldDB" id="A0A1P8SKB2"/>
<dbReference type="EMBL" id="KX252769">
    <property type="protein sequence ID" value="APY22698.1"/>
    <property type="molecule type" value="mRNA"/>
</dbReference>
<evidence type="ECO:0000256" key="1">
    <source>
        <dbReference type="ARBA" id="ARBA00004651"/>
    </source>
</evidence>
<evidence type="ECO:0000256" key="2">
    <source>
        <dbReference type="ARBA" id="ARBA00022475"/>
    </source>
</evidence>
<dbReference type="Gene3D" id="1.10.287.70">
    <property type="match status" value="1"/>
</dbReference>
<dbReference type="InterPro" id="IPR052192">
    <property type="entry name" value="Insect_Ionotropic_Sensory_Rcpt"/>
</dbReference>
<dbReference type="Pfam" id="PF24061">
    <property type="entry name" value="LBD_receptor"/>
    <property type="match status" value="1"/>
</dbReference>
<feature type="signal peptide" evidence="9">
    <location>
        <begin position="1"/>
        <end position="26"/>
    </location>
</feature>
<evidence type="ECO:0000256" key="5">
    <source>
        <dbReference type="ARBA" id="ARBA00023136"/>
    </source>
</evidence>
<feature type="chain" id="PRO_5012614055" evidence="9">
    <location>
        <begin position="27"/>
        <end position="669"/>
    </location>
</feature>
<keyword evidence="7" id="KW-0325">Glycoprotein</keyword>
<reference evidence="11" key="1">
    <citation type="submission" date="2016-05" db="EMBL/GenBank/DDBJ databases">
        <title>Identification of putative chemosensory genes from Cnaphalocrocis medinalis.</title>
        <authorList>
            <person name="Liu S."/>
        </authorList>
    </citation>
    <scope>NUCLEOTIDE SEQUENCE</scope>
    <source>
        <strain evidence="11">HF</strain>
    </source>
</reference>
<keyword evidence="9" id="KW-0732">Signal</keyword>
<dbReference type="SUPFAM" id="SSF53850">
    <property type="entry name" value="Periplasmic binding protein-like II"/>
    <property type="match status" value="1"/>
</dbReference>
<accession>A0A1P8SKB2</accession>
<keyword evidence="4 8" id="KW-1133">Transmembrane helix</keyword>
<organism evidence="11">
    <name type="scientific">Cnaphalocrocis medinalis</name>
    <name type="common">Rice leaffolder moth</name>
    <dbReference type="NCBI Taxonomy" id="437488"/>
    <lineage>
        <taxon>Eukaryota</taxon>
        <taxon>Metazoa</taxon>
        <taxon>Ecdysozoa</taxon>
        <taxon>Arthropoda</taxon>
        <taxon>Hexapoda</taxon>
        <taxon>Insecta</taxon>
        <taxon>Pterygota</taxon>
        <taxon>Neoptera</taxon>
        <taxon>Endopterygota</taxon>
        <taxon>Lepidoptera</taxon>
        <taxon>Glossata</taxon>
        <taxon>Ditrysia</taxon>
        <taxon>Pyraloidea</taxon>
        <taxon>Crambidae</taxon>
        <taxon>Pyraustinae</taxon>
        <taxon>Cnaphalocrocis</taxon>
    </lineage>
</organism>
<keyword evidence="3 8" id="KW-0812">Transmembrane</keyword>
<evidence type="ECO:0000256" key="8">
    <source>
        <dbReference type="SAM" id="Phobius"/>
    </source>
</evidence>
<feature type="transmembrane region" description="Helical" evidence="8">
    <location>
        <begin position="626"/>
        <end position="646"/>
    </location>
</feature>
<evidence type="ECO:0000256" key="7">
    <source>
        <dbReference type="ARBA" id="ARBA00023180"/>
    </source>
</evidence>
<dbReference type="InterPro" id="IPR056198">
    <property type="entry name" value="LBD_receptor"/>
</dbReference>
<protein>
    <submittedName>
        <fullName evidence="11">Ionotropic receptor IR60a</fullName>
    </submittedName>
</protein>